<reference evidence="2 3" key="1">
    <citation type="submission" date="2019-07" db="EMBL/GenBank/DDBJ databases">
        <title>Genome sequencing of 100 strains of the haloalkaliphilic chemolithoautotrophic sulfur-oxidizing bacterium Thioalkalivibrio.</title>
        <authorList>
            <person name="Muyzer G."/>
        </authorList>
    </citation>
    <scope>NUCLEOTIDE SEQUENCE [LARGE SCALE GENOMIC DNA]</scope>
    <source>
        <strain evidence="2 3">ASO4-4</strain>
    </source>
</reference>
<organism evidence="2 3">
    <name type="scientific">Desulfobotulus alkaliphilus</name>
    <dbReference type="NCBI Taxonomy" id="622671"/>
    <lineage>
        <taxon>Bacteria</taxon>
        <taxon>Pseudomonadati</taxon>
        <taxon>Thermodesulfobacteriota</taxon>
        <taxon>Desulfobacteria</taxon>
        <taxon>Desulfobacterales</taxon>
        <taxon>Desulfobacteraceae</taxon>
        <taxon>Desulfobotulus</taxon>
    </lineage>
</organism>
<dbReference type="RefSeq" id="WP_144683924.1">
    <property type="nucleotide sequence ID" value="NZ_VLLC01000009.1"/>
</dbReference>
<gene>
    <name evidence="2" type="ORF">LZ24_01397</name>
</gene>
<dbReference type="InterPro" id="IPR002192">
    <property type="entry name" value="PPDK_AMP/ATP-bd"/>
</dbReference>
<sequence length="866" mass="98969">MPIPFTSGLPGLDKVFKGVMAGDNIVWQIDSIEDYQALVLPFAEAAAGQNRRLIYFRFASHPPLLPEDSPAEVHYFDPHTGFETFATRLHQVIEEAGYGAAYVFDCLSGLAGAWKSDQMLGNFFVLTCPRLYELETVTYFALQRNAHSSFATDPITETTQYLLDIFRYNERLYIRPVKVQYRSTSSMNTIHLWEDENSFPPVTRSALIAEILASASWPGLHADRRLGFWRRSFSDVPRILAESRAGLCPKEKETNLFMRLSRQMLSKDERMLELIRKYMSLEDILSIRDRMVGIGFIGGKAVGVLVARAILKKENPRFHELLETHDSFYIGSDVFHTFLVRNGIWWIRQKQRRPETFLADIAEAQTRIRQGHFINYHMEQFMKLIDYFGESPYIVRSSSLLEDNYGNAFAGKYDSVFCVNQGSREARLDMLLNAIRHVYASTMSENALRYRNQRGLLDKDEQMALLIMRVSGQPAEDTFYPHAAGVGFSYNPYVWSREIDPKAGVMRLVFGLGTRAVDRSDDDYTRVVALNAPSRRPESNFDEVCEYSQKRMDYLDLAANKLRSGYFSDVGAKNKDIPLPLVASSAGGGLLGKGPRHWIVTFDRLLSQTPFVEDMKEILETLQRAYEHPVDIEFAMNFMEDETYRINLLQCRPLQVEGVDEVALPEVEIAPKDMILETRGAVVGKSRILTIDRFIYVVPSLYGELPVKERYEVARIIGRLNRLTDRENCNLMVMGPGRWGTSSPDLGIPTHFAEIDRVRVLCEVVTMRENLIPDVSLGTHFLNELVEMNMLYLALFPEGEGNELKESLFLNAPNRLTELLPEMEKWQDMIRVLDTSRLVPEDTRITLMADAVEQRVVAFLDRRGGV</sequence>
<accession>A0A562RXE9</accession>
<proteinExistence type="predicted"/>
<keyword evidence="2" id="KW-0808">Transferase</keyword>
<dbReference type="Gene3D" id="3.30.1490.20">
    <property type="entry name" value="ATP-grasp fold, A domain"/>
    <property type="match status" value="1"/>
</dbReference>
<evidence type="ECO:0000313" key="3">
    <source>
        <dbReference type="Proteomes" id="UP000318307"/>
    </source>
</evidence>
<dbReference type="Proteomes" id="UP000318307">
    <property type="component" value="Unassembled WGS sequence"/>
</dbReference>
<feature type="domain" description="Pyruvate phosphate dikinase AMP/ATP-binding" evidence="1">
    <location>
        <begin position="297"/>
        <end position="659"/>
    </location>
</feature>
<keyword evidence="2" id="KW-0418">Kinase</keyword>
<name>A0A562RXE9_9BACT</name>
<keyword evidence="2" id="KW-0670">Pyruvate</keyword>
<protein>
    <submittedName>
        <fullName evidence="2">Pyruvate phosphate dikinase-like enzyme</fullName>
    </submittedName>
</protein>
<dbReference type="AlphaFoldDB" id="A0A562RXE9"/>
<dbReference type="InterPro" id="IPR013815">
    <property type="entry name" value="ATP_grasp_subdomain_1"/>
</dbReference>
<dbReference type="SUPFAM" id="SSF56059">
    <property type="entry name" value="Glutathione synthetase ATP-binding domain-like"/>
    <property type="match status" value="1"/>
</dbReference>
<evidence type="ECO:0000313" key="2">
    <source>
        <dbReference type="EMBL" id="TWI72986.1"/>
    </source>
</evidence>
<keyword evidence="3" id="KW-1185">Reference proteome</keyword>
<dbReference type="Pfam" id="PF01326">
    <property type="entry name" value="PPDK_N"/>
    <property type="match status" value="1"/>
</dbReference>
<dbReference type="GO" id="GO:0016301">
    <property type="term" value="F:kinase activity"/>
    <property type="evidence" value="ECO:0007669"/>
    <property type="project" value="UniProtKB-KW"/>
</dbReference>
<evidence type="ECO:0000259" key="1">
    <source>
        <dbReference type="Pfam" id="PF01326"/>
    </source>
</evidence>
<dbReference type="OrthoDB" id="9812167at2"/>
<dbReference type="GO" id="GO:0005524">
    <property type="term" value="F:ATP binding"/>
    <property type="evidence" value="ECO:0007669"/>
    <property type="project" value="InterPro"/>
</dbReference>
<comment type="caution">
    <text evidence="2">The sequence shown here is derived from an EMBL/GenBank/DDBJ whole genome shotgun (WGS) entry which is preliminary data.</text>
</comment>
<dbReference type="EMBL" id="VLLC01000009">
    <property type="protein sequence ID" value="TWI72986.1"/>
    <property type="molecule type" value="Genomic_DNA"/>
</dbReference>